<keyword evidence="3" id="KW-0805">Transcription regulation</keyword>
<dbReference type="InterPro" id="IPR002197">
    <property type="entry name" value="HTH_Fis"/>
</dbReference>
<reference evidence="9" key="1">
    <citation type="journal article" date="2015" name="PeerJ">
        <title>First genomic representation of candidate bacterial phylum KSB3 points to enhanced environmental sensing as a trigger of wastewater bulking.</title>
        <authorList>
            <person name="Sekiguchi Y."/>
            <person name="Ohashi A."/>
            <person name="Parks D.H."/>
            <person name="Yamauchi T."/>
            <person name="Tyson G.W."/>
            <person name="Hugenholtz P."/>
        </authorList>
    </citation>
    <scope>NUCLEOTIDE SEQUENCE [LARGE SCALE GENOMIC DNA]</scope>
</reference>
<dbReference type="GO" id="GO:0000160">
    <property type="term" value="P:phosphorelay signal transduction system"/>
    <property type="evidence" value="ECO:0007669"/>
    <property type="project" value="UniProtKB-KW"/>
</dbReference>
<keyword evidence="6" id="KW-0175">Coiled coil</keyword>
<feature type="modified residue" description="4-aspartylphosphate" evidence="5">
    <location>
        <position position="52"/>
    </location>
</feature>
<dbReference type="GO" id="GO:0005737">
    <property type="term" value="C:cytoplasm"/>
    <property type="evidence" value="ECO:0007669"/>
    <property type="project" value="UniProtKB-SubCell"/>
</dbReference>
<dbReference type="FunFam" id="3.40.50.300:FF:000006">
    <property type="entry name" value="DNA-binding transcriptional regulator NtrC"/>
    <property type="match status" value="1"/>
</dbReference>
<dbReference type="InterPro" id="IPR035965">
    <property type="entry name" value="PAS-like_dom_sf"/>
</dbReference>
<keyword evidence="5" id="KW-0597">Phosphoprotein</keyword>
<evidence type="ECO:0000256" key="6">
    <source>
        <dbReference type="SAM" id="Coils"/>
    </source>
</evidence>
<dbReference type="GO" id="GO:0005524">
    <property type="term" value="F:ATP binding"/>
    <property type="evidence" value="ECO:0007669"/>
    <property type="project" value="UniProtKB-KW"/>
</dbReference>
<dbReference type="Gene3D" id="3.40.50.2300">
    <property type="match status" value="1"/>
</dbReference>
<keyword evidence="1" id="KW-0547">Nucleotide-binding</keyword>
<dbReference type="CDD" id="cd00130">
    <property type="entry name" value="PAS"/>
    <property type="match status" value="1"/>
</dbReference>
<dbReference type="PROSITE" id="PS50045">
    <property type="entry name" value="SIGMA54_INTERACT_4"/>
    <property type="match status" value="1"/>
</dbReference>
<gene>
    <name evidence="9" type="ORF">U27_02221</name>
</gene>
<dbReference type="CDD" id="cd00009">
    <property type="entry name" value="AAA"/>
    <property type="match status" value="1"/>
</dbReference>
<dbReference type="InterPro" id="IPR002078">
    <property type="entry name" value="Sigma_54_int"/>
</dbReference>
<evidence type="ECO:0000259" key="7">
    <source>
        <dbReference type="PROSITE" id="PS50045"/>
    </source>
</evidence>
<dbReference type="SMART" id="SM00448">
    <property type="entry name" value="REC"/>
    <property type="match status" value="1"/>
</dbReference>
<dbReference type="eggNOG" id="COG2204">
    <property type="taxonomic scope" value="Bacteria"/>
</dbReference>
<dbReference type="SUPFAM" id="SSF52172">
    <property type="entry name" value="CheY-like"/>
    <property type="match status" value="1"/>
</dbReference>
<protein>
    <submittedName>
        <fullName evidence="9">PAS modulated sigma54 specific transcriptional regulator, Fis family</fullName>
    </submittedName>
</protein>
<dbReference type="PROSITE" id="PS50110">
    <property type="entry name" value="RESPONSE_REGULATORY"/>
    <property type="match status" value="1"/>
</dbReference>
<dbReference type="PANTHER" id="PTHR32071">
    <property type="entry name" value="TRANSCRIPTIONAL REGULATORY PROTEIN"/>
    <property type="match status" value="1"/>
</dbReference>
<evidence type="ECO:0000256" key="1">
    <source>
        <dbReference type="ARBA" id="ARBA00022741"/>
    </source>
</evidence>
<dbReference type="CDD" id="cd19920">
    <property type="entry name" value="REC_PA4781-like"/>
    <property type="match status" value="1"/>
</dbReference>
<dbReference type="InterPro" id="IPR011006">
    <property type="entry name" value="CheY-like_superfamily"/>
</dbReference>
<dbReference type="InterPro" id="IPR003593">
    <property type="entry name" value="AAA+_ATPase"/>
</dbReference>
<dbReference type="Proteomes" id="UP000030661">
    <property type="component" value="Unassembled WGS sequence"/>
</dbReference>
<dbReference type="Gene3D" id="3.30.450.20">
    <property type="entry name" value="PAS domain"/>
    <property type="match status" value="1"/>
</dbReference>
<dbReference type="Pfam" id="PF13426">
    <property type="entry name" value="PAS_9"/>
    <property type="match status" value="1"/>
</dbReference>
<dbReference type="AlphaFoldDB" id="A0A0S6WA63"/>
<dbReference type="SMART" id="SM00382">
    <property type="entry name" value="AAA"/>
    <property type="match status" value="1"/>
</dbReference>
<dbReference type="InterPro" id="IPR025662">
    <property type="entry name" value="Sigma_54_int_dom_ATP-bd_1"/>
</dbReference>
<keyword evidence="2" id="KW-0067">ATP-binding</keyword>
<dbReference type="PRINTS" id="PR01590">
    <property type="entry name" value="HTHFIS"/>
</dbReference>
<dbReference type="InterPro" id="IPR058031">
    <property type="entry name" value="AAA_lid_NorR"/>
</dbReference>
<dbReference type="InterPro" id="IPR025944">
    <property type="entry name" value="Sigma_54_int_dom_CS"/>
</dbReference>
<name>A0A0S6WA63_VECG1</name>
<keyword evidence="10" id="KW-1185">Reference proteome</keyword>
<dbReference type="eggNOG" id="COG3829">
    <property type="taxonomic scope" value="Bacteria"/>
</dbReference>
<dbReference type="PROSITE" id="PS00688">
    <property type="entry name" value="SIGMA54_INTERACT_3"/>
    <property type="match status" value="1"/>
</dbReference>
<dbReference type="SUPFAM" id="SSF52540">
    <property type="entry name" value="P-loop containing nucleoside triphosphate hydrolases"/>
    <property type="match status" value="1"/>
</dbReference>
<dbReference type="Gene3D" id="3.40.50.300">
    <property type="entry name" value="P-loop containing nucleotide triphosphate hydrolases"/>
    <property type="match status" value="1"/>
</dbReference>
<dbReference type="NCBIfam" id="TIGR00229">
    <property type="entry name" value="sensory_box"/>
    <property type="match status" value="1"/>
</dbReference>
<evidence type="ECO:0000256" key="4">
    <source>
        <dbReference type="ARBA" id="ARBA00023163"/>
    </source>
</evidence>
<dbReference type="EMBL" id="DF820463">
    <property type="protein sequence ID" value="GAK55388.1"/>
    <property type="molecule type" value="Genomic_DNA"/>
</dbReference>
<evidence type="ECO:0000313" key="10">
    <source>
        <dbReference type="Proteomes" id="UP000030661"/>
    </source>
</evidence>
<dbReference type="InterPro" id="IPR027417">
    <property type="entry name" value="P-loop_NTPase"/>
</dbReference>
<evidence type="ECO:0000259" key="8">
    <source>
        <dbReference type="PROSITE" id="PS50110"/>
    </source>
</evidence>
<evidence type="ECO:0000256" key="5">
    <source>
        <dbReference type="PROSITE-ProRule" id="PRU00169"/>
    </source>
</evidence>
<dbReference type="Pfam" id="PF00072">
    <property type="entry name" value="Response_reg"/>
    <property type="match status" value="1"/>
</dbReference>
<dbReference type="SUPFAM" id="SSF55785">
    <property type="entry name" value="PYP-like sensor domain (PAS domain)"/>
    <property type="match status" value="1"/>
</dbReference>
<sequence>MSNILLVDDNPQNLATLTRILTEHGYRVRTAINGQVALKSVQNMAPDLILLDIRMPGMDGYEVCREVKKDTATQDIPVLFLSALDDPVDKVKAFDAGGVDYITKPFQTDEVVARVETHLTLRMMQQQLQSQNQELATYRDHLQELVNERTQELSQTNTRLQDEITERTRIEQVLRVSEKQYRLLAEHVKDGIVIIQQGRIVFVNAGFALMVGRPKEQLLQLEPSALFPEEMEQRVQNWLHSEESAASTAEWEVELLTSEEQSLWVEMEQSHILWNSQSALLLTVRDIHQSKLREIRLEQERARLHQENLTFKTTLMERYRFGSLIGKSPAMQRVYELIVSAAASDVNVLIVGESGTGKELIARTLYQVSSRKSRSFVPVNCASIPDTLFEREFFGHRKGAFTGADRDKPGFFDQAHQGVLFLDEVTELSPGMQAKLLRVLQDGEYLPLGSTVVKQADTLLVTATNKDWQELIEHGGLRKDFFYRVCVLEIRVPPLRERKEDIPLLVDHFLEQYRRKQQQRQEEYVEIPNILPGHIMEAFYAYNWPGNVRELQNVLQRYLVTQHLDGNLPLLAEIPPKSRTVIEIPMNPAGLPLPDAVKTYEKQVIVETLEKNHYHKINTAKMLGIPRSTLHRKIKEYQI</sequence>
<dbReference type="PROSITE" id="PS00675">
    <property type="entry name" value="SIGMA54_INTERACT_1"/>
    <property type="match status" value="1"/>
</dbReference>
<evidence type="ECO:0000256" key="2">
    <source>
        <dbReference type="ARBA" id="ARBA00022840"/>
    </source>
</evidence>
<proteinExistence type="predicted"/>
<evidence type="ECO:0000256" key="3">
    <source>
        <dbReference type="ARBA" id="ARBA00023015"/>
    </source>
</evidence>
<dbReference type="STRING" id="1499967.U27_02221"/>
<feature type="domain" description="Sigma-54 factor interaction" evidence="7">
    <location>
        <begin position="324"/>
        <end position="560"/>
    </location>
</feature>
<feature type="domain" description="Response regulatory" evidence="8">
    <location>
        <begin position="3"/>
        <end position="119"/>
    </location>
</feature>
<feature type="coiled-coil region" evidence="6">
    <location>
        <begin position="121"/>
        <end position="148"/>
    </location>
</feature>
<dbReference type="GO" id="GO:0006355">
    <property type="term" value="P:regulation of DNA-templated transcription"/>
    <property type="evidence" value="ECO:0007669"/>
    <property type="project" value="InterPro"/>
</dbReference>
<dbReference type="HOGENOM" id="CLU_000445_0_6_0"/>
<dbReference type="SUPFAM" id="SSF46689">
    <property type="entry name" value="Homeodomain-like"/>
    <property type="match status" value="1"/>
</dbReference>
<evidence type="ECO:0000313" key="9">
    <source>
        <dbReference type="EMBL" id="GAK55388.1"/>
    </source>
</evidence>
<accession>A0A0S6WA63</accession>
<dbReference type="Gene3D" id="1.10.10.60">
    <property type="entry name" value="Homeodomain-like"/>
    <property type="match status" value="1"/>
</dbReference>
<dbReference type="Pfam" id="PF02954">
    <property type="entry name" value="HTH_8"/>
    <property type="match status" value="1"/>
</dbReference>
<dbReference type="SMART" id="SM00091">
    <property type="entry name" value="PAS"/>
    <property type="match status" value="1"/>
</dbReference>
<organism evidence="9">
    <name type="scientific">Vecturithrix granuli</name>
    <dbReference type="NCBI Taxonomy" id="1499967"/>
    <lineage>
        <taxon>Bacteria</taxon>
        <taxon>Candidatus Moduliflexota</taxon>
        <taxon>Candidatus Vecturitrichia</taxon>
        <taxon>Candidatus Vecturitrichales</taxon>
        <taxon>Candidatus Vecturitrichaceae</taxon>
        <taxon>Candidatus Vecturithrix</taxon>
    </lineage>
</organism>
<dbReference type="InterPro" id="IPR000014">
    <property type="entry name" value="PAS"/>
</dbReference>
<keyword evidence="4" id="KW-0804">Transcription</keyword>
<dbReference type="InterPro" id="IPR009057">
    <property type="entry name" value="Homeodomain-like_sf"/>
</dbReference>
<dbReference type="Gene3D" id="1.10.8.60">
    <property type="match status" value="1"/>
</dbReference>
<dbReference type="Pfam" id="PF25601">
    <property type="entry name" value="AAA_lid_14"/>
    <property type="match status" value="1"/>
</dbReference>
<dbReference type="GO" id="GO:0043565">
    <property type="term" value="F:sequence-specific DNA binding"/>
    <property type="evidence" value="ECO:0007669"/>
    <property type="project" value="InterPro"/>
</dbReference>
<dbReference type="Pfam" id="PF00158">
    <property type="entry name" value="Sigma54_activat"/>
    <property type="match status" value="1"/>
</dbReference>
<dbReference type="InterPro" id="IPR001789">
    <property type="entry name" value="Sig_transdc_resp-reg_receiver"/>
</dbReference>